<dbReference type="OrthoDB" id="4567at2759"/>
<dbReference type="GO" id="GO:0032869">
    <property type="term" value="P:cellular response to insulin stimulus"/>
    <property type="evidence" value="ECO:0007669"/>
    <property type="project" value="TreeGrafter"/>
</dbReference>
<dbReference type="SMART" id="SM00775">
    <property type="entry name" value="LNS2"/>
    <property type="match status" value="1"/>
</dbReference>
<feature type="compositionally biased region" description="Basic and acidic residues" evidence="3">
    <location>
        <begin position="443"/>
        <end position="474"/>
    </location>
</feature>
<sequence length="890" mass="100063">MEYAYRLFKNVQFFYNTLNPATLSGAIDLIVVEQPDGTYLSTPFHVRFGKYGCFTSNEKYVDITINGEEIDLKMKLGENGVAFFVEETEAADVPDYLLTSPLPSIGPEVDTSKVLEESARTLKEAQRSRSQHRRIVSGSSSISRSPSPATHSSVDTEHQKLTELDRRTKASPFNASLFSQRRNRSLPNLSELINAKDIHNNSSNKKEQSERKMQSARRRLAHSRSSIINRSVTPPPILSRRKKAVLEKNRKERNQEIPAKKNTALPEAVSDSDSDDARSSTSSLASRGMKTNQGSAFLSPKSAERDVIADGALSDSEVDRHRNVPQPHGSDVTEWKWGELPKTRDDQQAQKEKKPLTKQIEEVRKEESSWSGWFRWSKPKPSDDQGIYLDDLVENSLSDPSKIEKYLGKSSSACPSPPYDSGNASVTSGGHNSPQSASDSEDTTQKEPSGARDDTTPTEDKTKSIGTEEMKVSDLTEPSEASTDIASIPPQPSSQLPNGKSDERERQPSGRSKSPSSDIFKMSDEETEAAGTSSSQGGGAAEPPKTYIRSLRLSSEKLKQLPLRRGTNEARFSITTKFQGTCWCSCHIYLYRWSEQIVISDIDGTITKSDVLGHVIPAIGGQWAHAGVAELYTRIAQNGYKMVYLSSRAIGQSYYTKKYLQSVAQDTRVLPDGPLLLSPTSVLMAFRREVIDRKPEEFKIAALSDLKECFPVKQPFYAGFGNRETDVIAYRAVDIPLDRILIINKEGRVRRADSIGFETSYMSLALDIVDYMFPPLVVQATHRHLTADDTARGRKLYRLKQSFSKPQQYSEFTHWRSKPEQTIKLDDDELTRYEKKRNLSAQRKKSVLKNEFTHWRSKPEQTIKLDDDELTRYEKKRNLSAQRKKSVLKK</sequence>
<reference evidence="5 6" key="1">
    <citation type="submission" date="2014-11" db="EMBL/GenBank/DDBJ databases">
        <title>Genetic blueprint of the zoonotic pathogen Toxocara canis.</title>
        <authorList>
            <person name="Zhu X.-Q."/>
            <person name="Korhonen P.K."/>
            <person name="Cai H."/>
            <person name="Young N.D."/>
            <person name="Nejsum P."/>
            <person name="von Samson-Himmelstjerna G."/>
            <person name="Boag P.R."/>
            <person name="Tan P."/>
            <person name="Li Q."/>
            <person name="Min J."/>
            <person name="Yang Y."/>
            <person name="Wang X."/>
            <person name="Fang X."/>
            <person name="Hall R.S."/>
            <person name="Hofmann A."/>
            <person name="Sternberg P.W."/>
            <person name="Jex A.R."/>
            <person name="Gasser R.B."/>
        </authorList>
    </citation>
    <scope>NUCLEOTIDE SEQUENCE [LARGE SCALE GENOMIC DNA]</scope>
    <source>
        <strain evidence="5">PN_DK_2014</strain>
    </source>
</reference>
<dbReference type="InterPro" id="IPR007651">
    <property type="entry name" value="Lipin_N"/>
</dbReference>
<dbReference type="InterPro" id="IPR031315">
    <property type="entry name" value="LNS2/PITP"/>
</dbReference>
<accession>A0A0B2VHS8</accession>
<dbReference type="Proteomes" id="UP000031036">
    <property type="component" value="Unassembled WGS sequence"/>
</dbReference>
<dbReference type="GO" id="GO:0005634">
    <property type="term" value="C:nucleus"/>
    <property type="evidence" value="ECO:0007669"/>
    <property type="project" value="TreeGrafter"/>
</dbReference>
<gene>
    <name evidence="5" type="primary">LPIN3</name>
    <name evidence="5" type="ORF">Tcan_15647</name>
</gene>
<feature type="compositionally biased region" description="Low complexity" evidence="3">
    <location>
        <begin position="137"/>
        <end position="153"/>
    </location>
</feature>
<evidence type="ECO:0000256" key="2">
    <source>
        <dbReference type="ARBA" id="ARBA00005476"/>
    </source>
</evidence>
<evidence type="ECO:0000256" key="3">
    <source>
        <dbReference type="SAM" id="MobiDB-lite"/>
    </source>
</evidence>
<dbReference type="GO" id="GO:0009062">
    <property type="term" value="P:fatty acid catabolic process"/>
    <property type="evidence" value="ECO:0007669"/>
    <property type="project" value="TreeGrafter"/>
</dbReference>
<dbReference type="STRING" id="6265.A0A0B2VHS8"/>
<name>A0A0B2VHS8_TOXCA</name>
<dbReference type="Pfam" id="PF08235">
    <property type="entry name" value="LNS2"/>
    <property type="match status" value="1"/>
</dbReference>
<dbReference type="GO" id="GO:0019432">
    <property type="term" value="P:triglyceride biosynthetic process"/>
    <property type="evidence" value="ECO:0007669"/>
    <property type="project" value="TreeGrafter"/>
</dbReference>
<dbReference type="PANTHER" id="PTHR12181">
    <property type="entry name" value="LIPIN"/>
    <property type="match status" value="1"/>
</dbReference>
<dbReference type="SUPFAM" id="SSF56784">
    <property type="entry name" value="HAD-like"/>
    <property type="match status" value="1"/>
</dbReference>
<organism evidence="5 6">
    <name type="scientific">Toxocara canis</name>
    <name type="common">Canine roundworm</name>
    <dbReference type="NCBI Taxonomy" id="6265"/>
    <lineage>
        <taxon>Eukaryota</taxon>
        <taxon>Metazoa</taxon>
        <taxon>Ecdysozoa</taxon>
        <taxon>Nematoda</taxon>
        <taxon>Chromadorea</taxon>
        <taxon>Rhabditida</taxon>
        <taxon>Spirurina</taxon>
        <taxon>Ascaridomorpha</taxon>
        <taxon>Ascaridoidea</taxon>
        <taxon>Toxocaridae</taxon>
        <taxon>Toxocara</taxon>
    </lineage>
</organism>
<evidence type="ECO:0000256" key="1">
    <source>
        <dbReference type="ARBA" id="ARBA00001180"/>
    </source>
</evidence>
<comment type="catalytic activity">
    <reaction evidence="1">
        <text>a 1,2-diacyl-sn-glycero-3-phosphate + H2O = a 1,2-diacyl-sn-glycerol + phosphate</text>
        <dbReference type="Rhea" id="RHEA:27429"/>
        <dbReference type="ChEBI" id="CHEBI:15377"/>
        <dbReference type="ChEBI" id="CHEBI:17815"/>
        <dbReference type="ChEBI" id="CHEBI:43474"/>
        <dbReference type="ChEBI" id="CHEBI:58608"/>
        <dbReference type="EC" id="3.1.3.4"/>
    </reaction>
    <physiologicalReaction direction="left-to-right" evidence="1">
        <dbReference type="Rhea" id="RHEA:27430"/>
    </physiologicalReaction>
</comment>
<dbReference type="EMBL" id="JPKZ01001612">
    <property type="protein sequence ID" value="KHN80969.1"/>
    <property type="molecule type" value="Genomic_DNA"/>
</dbReference>
<feature type="compositionally biased region" description="Polar residues" evidence="3">
    <location>
        <begin position="171"/>
        <end position="188"/>
    </location>
</feature>
<keyword evidence="6" id="KW-1185">Reference proteome</keyword>
<feature type="domain" description="LNS2/PITP" evidence="4">
    <location>
        <begin position="597"/>
        <end position="752"/>
    </location>
</feature>
<dbReference type="GO" id="GO:0008195">
    <property type="term" value="F:phosphatidate phosphatase activity"/>
    <property type="evidence" value="ECO:0007669"/>
    <property type="project" value="UniProtKB-EC"/>
</dbReference>
<feature type="region of interest" description="Disordered" evidence="3">
    <location>
        <begin position="407"/>
        <end position="544"/>
    </location>
</feature>
<dbReference type="Pfam" id="PF04571">
    <property type="entry name" value="Lipin_N"/>
    <property type="match status" value="1"/>
</dbReference>
<dbReference type="InterPro" id="IPR013209">
    <property type="entry name" value="LNS2"/>
</dbReference>
<proteinExistence type="inferred from homology"/>
<feature type="compositionally biased region" description="Basic and acidic residues" evidence="3">
    <location>
        <begin position="154"/>
        <end position="168"/>
    </location>
</feature>
<feature type="compositionally biased region" description="Basic and acidic residues" evidence="3">
    <location>
        <begin position="244"/>
        <end position="259"/>
    </location>
</feature>
<dbReference type="InterPro" id="IPR026058">
    <property type="entry name" value="LIPIN"/>
</dbReference>
<dbReference type="GO" id="GO:0003713">
    <property type="term" value="F:transcription coactivator activity"/>
    <property type="evidence" value="ECO:0007669"/>
    <property type="project" value="TreeGrafter"/>
</dbReference>
<comment type="caution">
    <text evidence="5">The sequence shown here is derived from an EMBL/GenBank/DDBJ whole genome shotgun (WGS) entry which is preliminary data.</text>
</comment>
<protein>
    <submittedName>
        <fullName evidence="5">Phosphatidate phosphatase LPIN3</fullName>
    </submittedName>
</protein>
<dbReference type="AlphaFoldDB" id="A0A0B2VHS8"/>
<dbReference type="GO" id="GO:0045944">
    <property type="term" value="P:positive regulation of transcription by RNA polymerase II"/>
    <property type="evidence" value="ECO:0007669"/>
    <property type="project" value="TreeGrafter"/>
</dbReference>
<feature type="compositionally biased region" description="Basic and acidic residues" evidence="3">
    <location>
        <begin position="331"/>
        <end position="368"/>
    </location>
</feature>
<evidence type="ECO:0000313" key="5">
    <source>
        <dbReference type="EMBL" id="KHN80969.1"/>
    </source>
</evidence>
<evidence type="ECO:0000313" key="6">
    <source>
        <dbReference type="Proteomes" id="UP000031036"/>
    </source>
</evidence>
<feature type="compositionally biased region" description="Basic and acidic residues" evidence="3">
    <location>
        <begin position="194"/>
        <end position="213"/>
    </location>
</feature>
<dbReference type="PANTHER" id="PTHR12181:SF12">
    <property type="entry name" value="PHOSPHATIDATE PHOSPHATASE"/>
    <property type="match status" value="1"/>
</dbReference>
<dbReference type="OMA" id="WRYDVPI"/>
<evidence type="ECO:0000259" key="4">
    <source>
        <dbReference type="SMART" id="SM00775"/>
    </source>
</evidence>
<feature type="region of interest" description="Disordered" evidence="3">
    <location>
        <begin position="121"/>
        <end position="387"/>
    </location>
</feature>
<feature type="compositionally biased region" description="Polar residues" evidence="3">
    <location>
        <begin position="422"/>
        <end position="438"/>
    </location>
</feature>
<dbReference type="InterPro" id="IPR036412">
    <property type="entry name" value="HAD-like_sf"/>
</dbReference>
<comment type="similarity">
    <text evidence="2">Belongs to the lipin family.</text>
</comment>